<name>A0A9W9U381_9EURO</name>
<comment type="caution">
    <text evidence="7">The sequence shown here is derived from an EMBL/GenBank/DDBJ whole genome shotgun (WGS) entry which is preliminary data.</text>
</comment>
<dbReference type="Gene3D" id="1.20.1250.20">
    <property type="entry name" value="MFS general substrate transporter like domains"/>
    <property type="match status" value="1"/>
</dbReference>
<dbReference type="Pfam" id="PF07690">
    <property type="entry name" value="MFS_1"/>
    <property type="match status" value="1"/>
</dbReference>
<feature type="transmembrane region" description="Helical" evidence="5">
    <location>
        <begin position="189"/>
        <end position="209"/>
    </location>
</feature>
<evidence type="ECO:0000256" key="4">
    <source>
        <dbReference type="ARBA" id="ARBA00023136"/>
    </source>
</evidence>
<gene>
    <name evidence="7" type="ORF">N7476_005174</name>
</gene>
<protein>
    <recommendedName>
        <fullName evidence="6">Major facilitator superfamily (MFS) profile domain-containing protein</fullName>
    </recommendedName>
</protein>
<feature type="transmembrane region" description="Helical" evidence="5">
    <location>
        <begin position="329"/>
        <end position="350"/>
    </location>
</feature>
<organism evidence="7 8">
    <name type="scientific">Penicillium atrosanguineum</name>
    <dbReference type="NCBI Taxonomy" id="1132637"/>
    <lineage>
        <taxon>Eukaryota</taxon>
        <taxon>Fungi</taxon>
        <taxon>Dikarya</taxon>
        <taxon>Ascomycota</taxon>
        <taxon>Pezizomycotina</taxon>
        <taxon>Eurotiomycetes</taxon>
        <taxon>Eurotiomycetidae</taxon>
        <taxon>Eurotiales</taxon>
        <taxon>Aspergillaceae</taxon>
        <taxon>Penicillium</taxon>
    </lineage>
</organism>
<feature type="transmembrane region" description="Helical" evidence="5">
    <location>
        <begin position="33"/>
        <end position="55"/>
    </location>
</feature>
<feature type="transmembrane region" description="Helical" evidence="5">
    <location>
        <begin position="241"/>
        <end position="268"/>
    </location>
</feature>
<comment type="subcellular location">
    <subcellularLocation>
        <location evidence="1">Membrane</location>
        <topology evidence="1">Multi-pass membrane protein</topology>
    </subcellularLocation>
</comment>
<dbReference type="AlphaFoldDB" id="A0A9W9U381"/>
<evidence type="ECO:0000256" key="5">
    <source>
        <dbReference type="SAM" id="Phobius"/>
    </source>
</evidence>
<evidence type="ECO:0000313" key="7">
    <source>
        <dbReference type="EMBL" id="KAJ5314867.1"/>
    </source>
</evidence>
<reference evidence="7" key="2">
    <citation type="journal article" date="2023" name="IMA Fungus">
        <title>Comparative genomic study of the Penicillium genus elucidates a diverse pangenome and 15 lateral gene transfer events.</title>
        <authorList>
            <person name="Petersen C."/>
            <person name="Sorensen T."/>
            <person name="Nielsen M.R."/>
            <person name="Sondergaard T.E."/>
            <person name="Sorensen J.L."/>
            <person name="Fitzpatrick D.A."/>
            <person name="Frisvad J.C."/>
            <person name="Nielsen K.L."/>
        </authorList>
    </citation>
    <scope>NUCLEOTIDE SEQUENCE</scope>
    <source>
        <strain evidence="7">IBT 21472</strain>
    </source>
</reference>
<accession>A0A9W9U381</accession>
<dbReference type="EMBL" id="JAPZBO010000005">
    <property type="protein sequence ID" value="KAJ5314867.1"/>
    <property type="molecule type" value="Genomic_DNA"/>
</dbReference>
<keyword evidence="2 5" id="KW-0812">Transmembrane</keyword>
<dbReference type="GO" id="GO:0022857">
    <property type="term" value="F:transmembrane transporter activity"/>
    <property type="evidence" value="ECO:0007669"/>
    <property type="project" value="InterPro"/>
</dbReference>
<evidence type="ECO:0000256" key="2">
    <source>
        <dbReference type="ARBA" id="ARBA00022692"/>
    </source>
</evidence>
<evidence type="ECO:0000313" key="8">
    <source>
        <dbReference type="Proteomes" id="UP001147746"/>
    </source>
</evidence>
<feature type="transmembrane region" description="Helical" evidence="5">
    <location>
        <begin position="125"/>
        <end position="147"/>
    </location>
</feature>
<dbReference type="PANTHER" id="PTHR23502:SF64">
    <property type="entry name" value="TRANSPORTER, PUTATIVE (AFU_ORTHOLOGUE AFUA_3G11760)-RELATED"/>
    <property type="match status" value="1"/>
</dbReference>
<keyword evidence="3 5" id="KW-1133">Transmembrane helix</keyword>
<dbReference type="InterPro" id="IPR011701">
    <property type="entry name" value="MFS"/>
</dbReference>
<dbReference type="InterPro" id="IPR020846">
    <property type="entry name" value="MFS_dom"/>
</dbReference>
<dbReference type="GO" id="GO:0005886">
    <property type="term" value="C:plasma membrane"/>
    <property type="evidence" value="ECO:0007669"/>
    <property type="project" value="TreeGrafter"/>
</dbReference>
<dbReference type="PANTHER" id="PTHR23502">
    <property type="entry name" value="MAJOR FACILITATOR SUPERFAMILY"/>
    <property type="match status" value="1"/>
</dbReference>
<keyword evidence="4 5" id="KW-0472">Membrane</keyword>
<feature type="transmembrane region" description="Helical" evidence="5">
    <location>
        <begin position="362"/>
        <end position="385"/>
    </location>
</feature>
<dbReference type="PROSITE" id="PS50850">
    <property type="entry name" value="MFS"/>
    <property type="match status" value="1"/>
</dbReference>
<feature type="transmembrane region" description="Helical" evidence="5">
    <location>
        <begin position="100"/>
        <end position="119"/>
    </location>
</feature>
<reference evidence="7" key="1">
    <citation type="submission" date="2022-12" db="EMBL/GenBank/DDBJ databases">
        <authorList>
            <person name="Petersen C."/>
        </authorList>
    </citation>
    <scope>NUCLEOTIDE SEQUENCE</scope>
    <source>
        <strain evidence="7">IBT 21472</strain>
    </source>
</reference>
<sequence>MELDEFEPSRERDHSLESDEDIYQHFSTRRKMLISFVLSYCAFLAPISTTSILSATNQVNHTFGTTLAILNVSNAIYLIFMGLSPCFWGPLGDTFARRWICLYNAVLFAAFSIGTALAPNFATSFAFRILTAFSGTTFLVLGASAISDVYPPTERATALGWYLSGTSIGPAIGPVIGGITVTYTSWRAIYWVQTGLGSLGTIMLIFGLPETIHRKRSDKLKGLSPKQKARKLCTWGNPLRVIAIFLYPNLFLVGLASSALVWNMYSLLTPIGHILNPRFDLNTPLETGLLYLPPGFGYLVGVHIGGRYADRTVRKWTKIRGFRLPEDRLKSSFICLGLIIPGSMLVYGWSLDKEVGGMPLPIISMVVQEMAQLAAFPSLNAYFLDTMQDRASEATCQTTYQLPAHYAMRYIIAGISTSICLPIIDASSIGWLSTISSAIMVACAIGVVLTANYGAEWRKQRGEKCKATEKNNCDTEGTQFMQES</sequence>
<dbReference type="SUPFAM" id="SSF103473">
    <property type="entry name" value="MFS general substrate transporter"/>
    <property type="match status" value="1"/>
</dbReference>
<proteinExistence type="predicted"/>
<feature type="transmembrane region" description="Helical" evidence="5">
    <location>
        <begin position="406"/>
        <end position="424"/>
    </location>
</feature>
<dbReference type="Proteomes" id="UP001147746">
    <property type="component" value="Unassembled WGS sequence"/>
</dbReference>
<feature type="domain" description="Major facilitator superfamily (MFS) profile" evidence="6">
    <location>
        <begin position="34"/>
        <end position="484"/>
    </location>
</feature>
<feature type="transmembrane region" description="Helical" evidence="5">
    <location>
        <begin position="67"/>
        <end position="88"/>
    </location>
</feature>
<dbReference type="InterPro" id="IPR036259">
    <property type="entry name" value="MFS_trans_sf"/>
</dbReference>
<evidence type="ECO:0000256" key="1">
    <source>
        <dbReference type="ARBA" id="ARBA00004141"/>
    </source>
</evidence>
<evidence type="ECO:0000259" key="6">
    <source>
        <dbReference type="PROSITE" id="PS50850"/>
    </source>
</evidence>
<keyword evidence="8" id="KW-1185">Reference proteome</keyword>
<evidence type="ECO:0000256" key="3">
    <source>
        <dbReference type="ARBA" id="ARBA00022989"/>
    </source>
</evidence>
<feature type="transmembrane region" description="Helical" evidence="5">
    <location>
        <begin position="159"/>
        <end position="183"/>
    </location>
</feature>
<feature type="transmembrane region" description="Helical" evidence="5">
    <location>
        <begin position="288"/>
        <end position="309"/>
    </location>
</feature>
<feature type="transmembrane region" description="Helical" evidence="5">
    <location>
        <begin position="430"/>
        <end position="451"/>
    </location>
</feature>